<dbReference type="AlphaFoldDB" id="A0A450T9B2"/>
<evidence type="ECO:0000256" key="1">
    <source>
        <dbReference type="ARBA" id="ARBA00022490"/>
    </source>
</evidence>
<evidence type="ECO:0000259" key="8">
    <source>
        <dbReference type="SMART" id="SM01007"/>
    </source>
</evidence>
<evidence type="ECO:0000256" key="4">
    <source>
        <dbReference type="ARBA" id="ARBA00022833"/>
    </source>
</evidence>
<dbReference type="InterPro" id="IPR017714">
    <property type="entry name" value="MethylthioRu-1-P_deHdtase_MtnB"/>
</dbReference>
<feature type="domain" description="Class II aldolase/adducin N-terminal" evidence="8">
    <location>
        <begin position="13"/>
        <end position="201"/>
    </location>
</feature>
<evidence type="ECO:0000313" key="10">
    <source>
        <dbReference type="EMBL" id="VFJ68944.1"/>
    </source>
</evidence>
<keyword evidence="1" id="KW-0963">Cytoplasm</keyword>
<dbReference type="InterPro" id="IPR036409">
    <property type="entry name" value="Aldolase_II/adducin_N_sf"/>
</dbReference>
<reference evidence="9" key="1">
    <citation type="submission" date="2019-02" db="EMBL/GenBank/DDBJ databases">
        <authorList>
            <person name="Gruber-Vodicka R. H."/>
            <person name="Seah K. B. B."/>
        </authorList>
    </citation>
    <scope>NUCLEOTIDE SEQUENCE</scope>
    <source>
        <strain evidence="10">BECK_BZ106</strain>
        <strain evidence="9">BECK_BZ15</strain>
    </source>
</reference>
<name>A0A450T9B2_9GAMM</name>
<dbReference type="PANTHER" id="PTHR10640:SF7">
    <property type="entry name" value="METHYLTHIORIBULOSE-1-PHOSPHATE DEHYDRATASE"/>
    <property type="match status" value="1"/>
</dbReference>
<keyword evidence="6" id="KW-0456">Lyase</keyword>
<evidence type="ECO:0000256" key="5">
    <source>
        <dbReference type="ARBA" id="ARBA00023167"/>
    </source>
</evidence>
<dbReference type="GO" id="GO:0046570">
    <property type="term" value="F:methylthioribulose 1-phosphate dehydratase activity"/>
    <property type="evidence" value="ECO:0007669"/>
    <property type="project" value="UniProtKB-EC"/>
</dbReference>
<sequence length="218" mass="24599">MSMNTMLRYEPRRIIVELCRQFYQLGWVSGSGGSMSIYKDDRIYITPSGVQKERLGEEDIFVLDESGEILSRPDAIDIKVSASTPIFLSVFHVRGAGAIIHSHSVNAVLATMIANETFEVTHLEMMKGIAGIHYHDRLIVPIVENTAREADLADPVAEMMEKYPESHAVLVRRHGIYVWGKSWEQAKIHTECYDHIFSMVTGMRQLGIDPTETASMRS</sequence>
<gene>
    <name evidence="9" type="ORF">BECKFW1821A_GA0114235_11454</name>
    <name evidence="10" type="ORF">BECKFW1821B_GA0114236_11564</name>
</gene>
<keyword evidence="3" id="KW-0479">Metal-binding</keyword>
<proteinExistence type="inferred from homology"/>
<dbReference type="EMBL" id="CAADEW010000145">
    <property type="protein sequence ID" value="VFJ63287.1"/>
    <property type="molecule type" value="Genomic_DNA"/>
</dbReference>
<dbReference type="InterPro" id="IPR027514">
    <property type="entry name" value="Salvage_MtnB_euk"/>
</dbReference>
<dbReference type="PANTHER" id="PTHR10640">
    <property type="entry name" value="METHYLTHIORIBULOSE-1-PHOSPHATE DEHYDRATASE"/>
    <property type="match status" value="1"/>
</dbReference>
<evidence type="ECO:0000256" key="6">
    <source>
        <dbReference type="ARBA" id="ARBA00023239"/>
    </source>
</evidence>
<dbReference type="SMART" id="SM01007">
    <property type="entry name" value="Aldolase_II"/>
    <property type="match status" value="1"/>
</dbReference>
<dbReference type="EC" id="4.2.1.109" evidence="7"/>
<keyword evidence="4" id="KW-0862">Zinc</keyword>
<dbReference type="FunFam" id="3.40.225.10:FF:000003">
    <property type="entry name" value="Methylthioribulose-1-phosphate dehydratase"/>
    <property type="match status" value="1"/>
</dbReference>
<dbReference type="HAMAP" id="MF_03116">
    <property type="entry name" value="Salvage_MtnB_euk"/>
    <property type="match status" value="1"/>
</dbReference>
<evidence type="ECO:0000256" key="7">
    <source>
        <dbReference type="NCBIfam" id="TIGR03328"/>
    </source>
</evidence>
<dbReference type="SUPFAM" id="SSF53639">
    <property type="entry name" value="AraD/HMP-PK domain-like"/>
    <property type="match status" value="1"/>
</dbReference>
<evidence type="ECO:0000256" key="3">
    <source>
        <dbReference type="ARBA" id="ARBA00022723"/>
    </source>
</evidence>
<keyword evidence="5" id="KW-0486">Methionine biosynthesis</keyword>
<organism evidence="9">
    <name type="scientific">Candidatus Kentrum sp. FW</name>
    <dbReference type="NCBI Taxonomy" id="2126338"/>
    <lineage>
        <taxon>Bacteria</taxon>
        <taxon>Pseudomonadati</taxon>
        <taxon>Pseudomonadota</taxon>
        <taxon>Gammaproteobacteria</taxon>
        <taxon>Candidatus Kentrum</taxon>
    </lineage>
</organism>
<accession>A0A450T9B2</accession>
<dbReference type="GO" id="GO:0005996">
    <property type="term" value="P:monosaccharide metabolic process"/>
    <property type="evidence" value="ECO:0007669"/>
    <property type="project" value="UniProtKB-ARBA"/>
</dbReference>
<protein>
    <recommendedName>
        <fullName evidence="7">Methylthioribulose 1-phosphate dehydratase</fullName>
        <ecNumber evidence="7">4.2.1.109</ecNumber>
    </recommendedName>
</protein>
<dbReference type="GO" id="GO:0019509">
    <property type="term" value="P:L-methionine salvage from methylthioadenosine"/>
    <property type="evidence" value="ECO:0007669"/>
    <property type="project" value="UniProtKB-UniRule"/>
</dbReference>
<dbReference type="GO" id="GO:0046872">
    <property type="term" value="F:metal ion binding"/>
    <property type="evidence" value="ECO:0007669"/>
    <property type="project" value="UniProtKB-UniRule"/>
</dbReference>
<evidence type="ECO:0000313" key="9">
    <source>
        <dbReference type="EMBL" id="VFJ63287.1"/>
    </source>
</evidence>
<evidence type="ECO:0000256" key="2">
    <source>
        <dbReference type="ARBA" id="ARBA00022605"/>
    </source>
</evidence>
<dbReference type="GO" id="GO:0005737">
    <property type="term" value="C:cytoplasm"/>
    <property type="evidence" value="ECO:0007669"/>
    <property type="project" value="UniProtKB-UniRule"/>
</dbReference>
<dbReference type="Gene3D" id="3.40.225.10">
    <property type="entry name" value="Class II aldolase/adducin N-terminal domain"/>
    <property type="match status" value="1"/>
</dbReference>
<dbReference type="Pfam" id="PF00596">
    <property type="entry name" value="Aldolase_II"/>
    <property type="match status" value="1"/>
</dbReference>
<dbReference type="InterPro" id="IPR001303">
    <property type="entry name" value="Aldolase_II/adducin_N"/>
</dbReference>
<dbReference type="EMBL" id="CAADFD010000156">
    <property type="protein sequence ID" value="VFJ68944.1"/>
    <property type="molecule type" value="Genomic_DNA"/>
</dbReference>
<dbReference type="NCBIfam" id="TIGR03328">
    <property type="entry name" value="salvage_mtnB"/>
    <property type="match status" value="1"/>
</dbReference>
<keyword evidence="2" id="KW-0028">Amino-acid biosynthesis</keyword>